<organism evidence="8 9">
    <name type="scientific">Anaerobiospirillum thomasii</name>
    <dbReference type="NCBI Taxonomy" id="179995"/>
    <lineage>
        <taxon>Bacteria</taxon>
        <taxon>Pseudomonadati</taxon>
        <taxon>Pseudomonadota</taxon>
        <taxon>Gammaproteobacteria</taxon>
        <taxon>Aeromonadales</taxon>
        <taxon>Succinivibrionaceae</taxon>
        <taxon>Anaerobiospirillum</taxon>
    </lineage>
</organism>
<evidence type="ECO:0000256" key="1">
    <source>
        <dbReference type="ARBA" id="ARBA00004496"/>
    </source>
</evidence>
<evidence type="ECO:0000313" key="9">
    <source>
        <dbReference type="Proteomes" id="UP000250086"/>
    </source>
</evidence>
<dbReference type="NCBIfam" id="TIGR00057">
    <property type="entry name" value="L-threonylcarbamoyladenylate synthase"/>
    <property type="match status" value="1"/>
</dbReference>
<feature type="domain" description="YrdC-like" evidence="7">
    <location>
        <begin position="7"/>
        <end position="190"/>
    </location>
</feature>
<dbReference type="Proteomes" id="UP000250086">
    <property type="component" value="Unassembled WGS sequence"/>
</dbReference>
<dbReference type="PROSITE" id="PS51163">
    <property type="entry name" value="YRDC"/>
    <property type="match status" value="1"/>
</dbReference>
<evidence type="ECO:0000256" key="3">
    <source>
        <dbReference type="ARBA" id="ARBA00012584"/>
    </source>
</evidence>
<evidence type="ECO:0000256" key="4">
    <source>
        <dbReference type="ARBA" id="ARBA00022490"/>
    </source>
</evidence>
<dbReference type="InterPro" id="IPR006070">
    <property type="entry name" value="Sua5-like_dom"/>
</dbReference>
<dbReference type="Pfam" id="PF01300">
    <property type="entry name" value="Sua5_yciO_yrdC"/>
    <property type="match status" value="1"/>
</dbReference>
<comment type="catalytic activity">
    <reaction evidence="6">
        <text>L-threonine + hydrogencarbonate + ATP = L-threonylcarbamoyladenylate + diphosphate + H2O</text>
        <dbReference type="Rhea" id="RHEA:36407"/>
        <dbReference type="ChEBI" id="CHEBI:15377"/>
        <dbReference type="ChEBI" id="CHEBI:17544"/>
        <dbReference type="ChEBI" id="CHEBI:30616"/>
        <dbReference type="ChEBI" id="CHEBI:33019"/>
        <dbReference type="ChEBI" id="CHEBI:57926"/>
        <dbReference type="ChEBI" id="CHEBI:73682"/>
        <dbReference type="EC" id="2.7.7.87"/>
    </reaction>
</comment>
<comment type="subcellular location">
    <subcellularLocation>
        <location evidence="1">Cytoplasm</location>
    </subcellularLocation>
</comment>
<evidence type="ECO:0000256" key="2">
    <source>
        <dbReference type="ARBA" id="ARBA00007663"/>
    </source>
</evidence>
<evidence type="ECO:0000256" key="5">
    <source>
        <dbReference type="ARBA" id="ARBA00022679"/>
    </source>
</evidence>
<name>A0A2X0WUT6_9GAMM</name>
<dbReference type="GO" id="GO:0006450">
    <property type="term" value="P:regulation of translational fidelity"/>
    <property type="evidence" value="ECO:0007669"/>
    <property type="project" value="TreeGrafter"/>
</dbReference>
<reference evidence="8 9" key="1">
    <citation type="submission" date="2018-06" db="EMBL/GenBank/DDBJ databases">
        <authorList>
            <consortium name="Pathogen Informatics"/>
            <person name="Doyle S."/>
        </authorList>
    </citation>
    <scope>NUCLEOTIDE SEQUENCE [LARGE SCALE GENOMIC DNA]</scope>
    <source>
        <strain evidence="8 9">NCTC13093</strain>
    </source>
</reference>
<gene>
    <name evidence="8" type="primary">rimN</name>
    <name evidence="8" type="ORF">NCTC13093_00585</name>
</gene>
<dbReference type="EC" id="2.7.7.87" evidence="3"/>
<dbReference type="GO" id="GO:0005737">
    <property type="term" value="C:cytoplasm"/>
    <property type="evidence" value="ECO:0007669"/>
    <property type="project" value="UniProtKB-SubCell"/>
</dbReference>
<proteinExistence type="inferred from homology"/>
<dbReference type="PANTHER" id="PTHR17490:SF18">
    <property type="entry name" value="THREONYLCARBAMOYL-AMP SYNTHASE"/>
    <property type="match status" value="1"/>
</dbReference>
<dbReference type="InterPro" id="IPR017945">
    <property type="entry name" value="DHBP_synth_RibB-like_a/b_dom"/>
</dbReference>
<accession>A0A2X0WUT6</accession>
<sequence length="190" mass="20715">MSDNAIDLKIRRCADILRSGGVVVCPTEGIYGLSAAADHDDAILRIIDIKRRDPNKGLIMVGSSFEMVRKYIDVSAIAPDTFRQMLCTWPGHHTWVVPCTSLVSLHLTGNRKTIAVRVSPFNILQRLCEYTQSPLVSTSANISGSSPIDNIGALHDTFGDLVDYILDEPCGGAKKPSTIHDSLSGRILRP</sequence>
<keyword evidence="4" id="KW-0963">Cytoplasm</keyword>
<dbReference type="SUPFAM" id="SSF55821">
    <property type="entry name" value="YrdC/RibB"/>
    <property type="match status" value="1"/>
</dbReference>
<dbReference type="EMBL" id="UAPV01000001">
    <property type="protein sequence ID" value="SPT69221.1"/>
    <property type="molecule type" value="Genomic_DNA"/>
</dbReference>
<dbReference type="GO" id="GO:0000049">
    <property type="term" value="F:tRNA binding"/>
    <property type="evidence" value="ECO:0007669"/>
    <property type="project" value="TreeGrafter"/>
</dbReference>
<dbReference type="RefSeq" id="WP_113743406.1">
    <property type="nucleotide sequence ID" value="NZ_UAPV01000001.1"/>
</dbReference>
<evidence type="ECO:0000313" key="8">
    <source>
        <dbReference type="EMBL" id="SPT69221.1"/>
    </source>
</evidence>
<dbReference type="GO" id="GO:0061710">
    <property type="term" value="F:L-threonylcarbamoyladenylate synthase"/>
    <property type="evidence" value="ECO:0007669"/>
    <property type="project" value="UniProtKB-EC"/>
</dbReference>
<dbReference type="GO" id="GO:0003725">
    <property type="term" value="F:double-stranded RNA binding"/>
    <property type="evidence" value="ECO:0007669"/>
    <property type="project" value="InterPro"/>
</dbReference>
<dbReference type="PANTHER" id="PTHR17490">
    <property type="entry name" value="SUA5"/>
    <property type="match status" value="1"/>
</dbReference>
<dbReference type="AlphaFoldDB" id="A0A2X0WUT6"/>
<protein>
    <recommendedName>
        <fullName evidence="3">L-threonylcarbamoyladenylate synthase</fullName>
        <ecNumber evidence="3">2.7.7.87</ecNumber>
    </recommendedName>
</protein>
<dbReference type="InterPro" id="IPR050156">
    <property type="entry name" value="TC-AMP_synthase_SUA5"/>
</dbReference>
<evidence type="ECO:0000259" key="7">
    <source>
        <dbReference type="PROSITE" id="PS51163"/>
    </source>
</evidence>
<keyword evidence="9" id="KW-1185">Reference proteome</keyword>
<evidence type="ECO:0000256" key="6">
    <source>
        <dbReference type="ARBA" id="ARBA00048366"/>
    </source>
</evidence>
<dbReference type="Gene3D" id="3.90.870.10">
    <property type="entry name" value="DHBP synthase"/>
    <property type="match status" value="1"/>
</dbReference>
<comment type="similarity">
    <text evidence="2">Belongs to the SUA5 family.</text>
</comment>
<keyword evidence="5" id="KW-0808">Transferase</keyword>